<evidence type="ECO:0000313" key="1">
    <source>
        <dbReference type="EMBL" id="GIY92564.1"/>
    </source>
</evidence>
<dbReference type="EMBL" id="BPLR01000163">
    <property type="protein sequence ID" value="GIY92564.1"/>
    <property type="molecule type" value="Genomic_DNA"/>
</dbReference>
<name>A0AAV4XEW5_CAEEX</name>
<dbReference type="AlphaFoldDB" id="A0AAV4XEW5"/>
<organism evidence="1 2">
    <name type="scientific">Caerostris extrusa</name>
    <name type="common">Bark spider</name>
    <name type="synonym">Caerostris bankana</name>
    <dbReference type="NCBI Taxonomy" id="172846"/>
    <lineage>
        <taxon>Eukaryota</taxon>
        <taxon>Metazoa</taxon>
        <taxon>Ecdysozoa</taxon>
        <taxon>Arthropoda</taxon>
        <taxon>Chelicerata</taxon>
        <taxon>Arachnida</taxon>
        <taxon>Araneae</taxon>
        <taxon>Araneomorphae</taxon>
        <taxon>Entelegynae</taxon>
        <taxon>Araneoidea</taxon>
        <taxon>Araneidae</taxon>
        <taxon>Caerostris</taxon>
    </lineage>
</organism>
<gene>
    <name evidence="1" type="ORF">CEXT_803771</name>
</gene>
<accession>A0AAV4XEW5</accession>
<protein>
    <submittedName>
        <fullName evidence="1">Uncharacterized protein</fullName>
    </submittedName>
</protein>
<reference evidence="1 2" key="1">
    <citation type="submission" date="2021-06" db="EMBL/GenBank/DDBJ databases">
        <title>Caerostris extrusa draft genome.</title>
        <authorList>
            <person name="Kono N."/>
            <person name="Arakawa K."/>
        </authorList>
    </citation>
    <scope>NUCLEOTIDE SEQUENCE [LARGE SCALE GENOMIC DNA]</scope>
</reference>
<proteinExistence type="predicted"/>
<keyword evidence="2" id="KW-1185">Reference proteome</keyword>
<comment type="caution">
    <text evidence="1">The sequence shown here is derived from an EMBL/GenBank/DDBJ whole genome shotgun (WGS) entry which is preliminary data.</text>
</comment>
<dbReference type="Proteomes" id="UP001054945">
    <property type="component" value="Unassembled WGS sequence"/>
</dbReference>
<evidence type="ECO:0000313" key="2">
    <source>
        <dbReference type="Proteomes" id="UP001054945"/>
    </source>
</evidence>
<sequence>MKQHLISHPYLKYGGEMLYPSSPFLLRIPLFPGDNVPFPPPTPVPFLFRNKTGVGGVYLQSFHFDPPILSILNSVLSSLRLHGNPGNMQRCFHG</sequence>